<organism evidence="1 2">
    <name type="scientific">Veillonella montpellierensis DNF00314</name>
    <dbReference type="NCBI Taxonomy" id="1401067"/>
    <lineage>
        <taxon>Bacteria</taxon>
        <taxon>Bacillati</taxon>
        <taxon>Bacillota</taxon>
        <taxon>Negativicutes</taxon>
        <taxon>Veillonellales</taxon>
        <taxon>Veillonellaceae</taxon>
        <taxon>Veillonella</taxon>
    </lineage>
</organism>
<keyword evidence="2" id="KW-1185">Reference proteome</keyword>
<name>A0A096AK93_9FIRM</name>
<dbReference type="Proteomes" id="UP000029628">
    <property type="component" value="Unassembled WGS sequence"/>
</dbReference>
<sequence length="70" mass="7933">MNLNATDGYRRKYILVQSPEQVESSTPAYKAGYKTIDKIGRTRIIGAANKVQTETAQILITDLNYINWNL</sequence>
<dbReference type="EMBL" id="JRNT01000018">
    <property type="protein sequence ID" value="KGF47051.1"/>
    <property type="molecule type" value="Genomic_DNA"/>
</dbReference>
<proteinExistence type="predicted"/>
<reference evidence="1 2" key="1">
    <citation type="submission" date="2014-07" db="EMBL/GenBank/DDBJ databases">
        <authorList>
            <person name="McCorrison J."/>
            <person name="Sanka R."/>
            <person name="Torralba M."/>
            <person name="Gillis M."/>
            <person name="Haft D.H."/>
            <person name="Methe B."/>
            <person name="Sutton G."/>
            <person name="Nelson K.E."/>
        </authorList>
    </citation>
    <scope>NUCLEOTIDE SEQUENCE [LARGE SCALE GENOMIC DNA]</scope>
    <source>
        <strain evidence="1 2">DNF00314</strain>
    </source>
</reference>
<evidence type="ECO:0000313" key="2">
    <source>
        <dbReference type="Proteomes" id="UP000029628"/>
    </source>
</evidence>
<gene>
    <name evidence="1" type="ORF">HMPREF0872_05985</name>
</gene>
<dbReference type="eggNOG" id="COG2189">
    <property type="taxonomic scope" value="Bacteria"/>
</dbReference>
<protein>
    <submittedName>
        <fullName evidence="1">Uncharacterized protein</fullName>
    </submittedName>
</protein>
<evidence type="ECO:0000313" key="1">
    <source>
        <dbReference type="EMBL" id="KGF47051.1"/>
    </source>
</evidence>
<comment type="caution">
    <text evidence="1">The sequence shown here is derived from an EMBL/GenBank/DDBJ whole genome shotgun (WGS) entry which is preliminary data.</text>
</comment>
<accession>A0A096AK93</accession>
<dbReference type="AlphaFoldDB" id="A0A096AK93"/>